<evidence type="ECO:0000256" key="1">
    <source>
        <dbReference type="ARBA" id="ARBA00004651"/>
    </source>
</evidence>
<feature type="transmembrane region" description="Helical" evidence="6">
    <location>
        <begin position="21"/>
        <end position="42"/>
    </location>
</feature>
<protein>
    <submittedName>
        <fullName evidence="7">Putative flippase AglR</fullName>
    </submittedName>
</protein>
<dbReference type="InterPro" id="IPR002797">
    <property type="entry name" value="Polysacc_synth"/>
</dbReference>
<sequence>MFKLNIIISRIMSIEPVRRQSIVSLIWQIAYTFIGFLSTMYFARAVGAGVLGAYFLFVAYYSIIGIISDGGFGVAATKRISEGEEPDAYFSAFVLLRSIFVTISLLALIAFRSYFVDLDSEGIFVWLIVALTVSLVHGAVSSGIAGRGKMGIHATCGFINDVSRIIVQVAAVFLGFGVAGLAGGFVCGMVVGAIVQFRFFDLHLARFGWRHVKSLSTFSFWIFLTSGGIMMYSYADRVIIGYYLGNADVGVYFIALQLAALASFTTLALRSTLWPKVSRWGKIDEIGLVEESLSRAFSYSLILAVPVLAGGILLGDKLLYFFYGAKFAQGYTTLVILLVVQIVNIFQFFFTTYLGALGCQKDAFKATVVTAAANIVLNLILIPVMGIEGAAIATLVSMVLNAVLARRALSQIMTIRVEYGSLVNILIASGLMSLLVRGYRMFVPLSNVWLTLVPVVLGGVVYGILILKFDKKICNELKGIATQMNVPLPDWL</sequence>
<keyword evidence="2" id="KW-1003">Cell membrane</keyword>
<comment type="subcellular location">
    <subcellularLocation>
        <location evidence="1">Cell membrane</location>
        <topology evidence="1">Multi-pass membrane protein</topology>
    </subcellularLocation>
</comment>
<feature type="transmembrane region" description="Helical" evidence="6">
    <location>
        <begin position="247"/>
        <end position="269"/>
    </location>
</feature>
<dbReference type="PANTHER" id="PTHR30250">
    <property type="entry name" value="PST FAMILY PREDICTED COLANIC ACID TRANSPORTER"/>
    <property type="match status" value="1"/>
</dbReference>
<evidence type="ECO:0000256" key="2">
    <source>
        <dbReference type="ARBA" id="ARBA00022475"/>
    </source>
</evidence>
<proteinExistence type="predicted"/>
<name>A0A811T9T2_9EURY</name>
<reference evidence="7" key="1">
    <citation type="submission" date="2020-10" db="EMBL/GenBank/DDBJ databases">
        <authorList>
            <person name="Hahn C.J."/>
            <person name="Laso-Perez R."/>
            <person name="Vulcano F."/>
            <person name="Vaziourakis K.-M."/>
            <person name="Stokke R."/>
            <person name="Steen I.H."/>
            <person name="Teske A."/>
            <person name="Boetius A."/>
            <person name="Liebeke M."/>
            <person name="Amann R."/>
            <person name="Knittel K."/>
        </authorList>
    </citation>
    <scope>NUCLEOTIDE SEQUENCE</scope>
    <source>
        <strain evidence="7">Gfbio:e3339647-f889-4370-9287-4fb5cb688e4c:AG393N10_GoMArc1</strain>
    </source>
</reference>
<evidence type="ECO:0000256" key="5">
    <source>
        <dbReference type="ARBA" id="ARBA00023136"/>
    </source>
</evidence>
<comment type="caution">
    <text evidence="7">The sequence shown here is derived from an EMBL/GenBank/DDBJ whole genome shotgun (WGS) entry which is preliminary data.</text>
</comment>
<feature type="transmembrane region" description="Helical" evidence="6">
    <location>
        <begin position="334"/>
        <end position="355"/>
    </location>
</feature>
<organism evidence="7 8">
    <name type="scientific">Candidatus Argoarchaeum ethanivorans</name>
    <dbReference type="NCBI Taxonomy" id="2608793"/>
    <lineage>
        <taxon>Archaea</taxon>
        <taxon>Methanobacteriati</taxon>
        <taxon>Methanobacteriota</taxon>
        <taxon>Stenosarchaea group</taxon>
        <taxon>Methanomicrobia</taxon>
        <taxon>Methanosarcinales</taxon>
        <taxon>Methanosarcinales incertae sedis</taxon>
        <taxon>GOM Arc I cluster</taxon>
        <taxon>Candidatus Argoarchaeum</taxon>
    </lineage>
</organism>
<keyword evidence="3 6" id="KW-0812">Transmembrane</keyword>
<dbReference type="PANTHER" id="PTHR30250:SF11">
    <property type="entry name" value="O-ANTIGEN TRANSPORTER-RELATED"/>
    <property type="match status" value="1"/>
</dbReference>
<keyword evidence="4 6" id="KW-1133">Transmembrane helix</keyword>
<evidence type="ECO:0000256" key="4">
    <source>
        <dbReference type="ARBA" id="ARBA00022989"/>
    </source>
</evidence>
<feature type="transmembrane region" description="Helical" evidence="6">
    <location>
        <begin position="417"/>
        <end position="436"/>
    </location>
</feature>
<evidence type="ECO:0000313" key="7">
    <source>
        <dbReference type="EMBL" id="CAD6491555.1"/>
    </source>
</evidence>
<dbReference type="AlphaFoldDB" id="A0A811T9T2"/>
<accession>A0A811T9T2</accession>
<feature type="transmembrane region" description="Helical" evidence="6">
    <location>
        <begin position="88"/>
        <end position="111"/>
    </location>
</feature>
<evidence type="ECO:0000256" key="3">
    <source>
        <dbReference type="ARBA" id="ARBA00022692"/>
    </source>
</evidence>
<feature type="transmembrane region" description="Helical" evidence="6">
    <location>
        <begin position="375"/>
        <end position="405"/>
    </location>
</feature>
<gene>
    <name evidence="7" type="primary">aglR</name>
    <name evidence="7" type="ORF">ANIMEMIM_00173</name>
</gene>
<dbReference type="EMBL" id="CAJHIM010000009">
    <property type="protein sequence ID" value="CAD6491555.1"/>
    <property type="molecule type" value="Genomic_DNA"/>
</dbReference>
<feature type="transmembrane region" description="Helical" evidence="6">
    <location>
        <begin position="448"/>
        <end position="467"/>
    </location>
</feature>
<feature type="transmembrane region" description="Helical" evidence="6">
    <location>
        <begin position="123"/>
        <end position="144"/>
    </location>
</feature>
<evidence type="ECO:0000313" key="8">
    <source>
        <dbReference type="Proteomes" id="UP000637195"/>
    </source>
</evidence>
<dbReference type="Proteomes" id="UP000637195">
    <property type="component" value="Unassembled WGS sequence"/>
</dbReference>
<evidence type="ECO:0000256" key="6">
    <source>
        <dbReference type="SAM" id="Phobius"/>
    </source>
</evidence>
<dbReference type="Pfam" id="PF01943">
    <property type="entry name" value="Polysacc_synt"/>
    <property type="match status" value="1"/>
</dbReference>
<dbReference type="GO" id="GO:0005886">
    <property type="term" value="C:plasma membrane"/>
    <property type="evidence" value="ECO:0007669"/>
    <property type="project" value="UniProtKB-SubCell"/>
</dbReference>
<dbReference type="InterPro" id="IPR050833">
    <property type="entry name" value="Poly_Biosynth_Transport"/>
</dbReference>
<feature type="transmembrane region" description="Helical" evidence="6">
    <location>
        <begin position="165"/>
        <end position="195"/>
    </location>
</feature>
<feature type="transmembrane region" description="Helical" evidence="6">
    <location>
        <begin position="215"/>
        <end position="235"/>
    </location>
</feature>
<keyword evidence="5 6" id="KW-0472">Membrane</keyword>
<dbReference type="CDD" id="cd13128">
    <property type="entry name" value="MATE_Wzx_like"/>
    <property type="match status" value="1"/>
</dbReference>
<feature type="transmembrane region" description="Helical" evidence="6">
    <location>
        <begin position="297"/>
        <end position="322"/>
    </location>
</feature>
<feature type="transmembrane region" description="Helical" evidence="6">
    <location>
        <begin position="54"/>
        <end position="76"/>
    </location>
</feature>